<accession>A0A8H5ZN48</accession>
<evidence type="ECO:0000313" key="1">
    <source>
        <dbReference type="EMBL" id="KAF5851135.1"/>
    </source>
</evidence>
<dbReference type="Proteomes" id="UP000624244">
    <property type="component" value="Unassembled WGS sequence"/>
</dbReference>
<name>A0A8H5ZN48_COCSA</name>
<protein>
    <submittedName>
        <fullName evidence="1">Uncharacterized protein</fullName>
    </submittedName>
</protein>
<dbReference type="EMBL" id="WNKQ01000005">
    <property type="protein sequence ID" value="KAF5851135.1"/>
    <property type="molecule type" value="Genomic_DNA"/>
</dbReference>
<reference evidence="1" key="1">
    <citation type="submission" date="2019-11" db="EMBL/GenBank/DDBJ databases">
        <title>Bipolaris sorokiniana Genome sequencing.</title>
        <authorList>
            <person name="Wang H."/>
        </authorList>
    </citation>
    <scope>NUCLEOTIDE SEQUENCE</scope>
</reference>
<proteinExistence type="predicted"/>
<evidence type="ECO:0000313" key="2">
    <source>
        <dbReference type="Proteomes" id="UP000624244"/>
    </source>
</evidence>
<comment type="caution">
    <text evidence="1">The sequence shown here is derived from an EMBL/GenBank/DDBJ whole genome shotgun (WGS) entry which is preliminary data.</text>
</comment>
<sequence>MPRSKEKAIRYENKLKPGDRQIYNRIISQEAKKLRESNLLTWEEVNMEKRNEVINEIIDQLKNPDFSEVKSDDVEKSITKKLKAWIYEGMAENRAKKNASSSAATPAPKTTLPYDPVLAAAAQQKTSSQMCGNVDRT</sequence>
<dbReference type="AlphaFoldDB" id="A0A8H5ZN48"/>
<gene>
    <name evidence="1" type="ORF">GGP41_003922</name>
</gene>
<organism evidence="1 2">
    <name type="scientific">Cochliobolus sativus</name>
    <name type="common">Common root rot and spot blotch fungus</name>
    <name type="synonym">Bipolaris sorokiniana</name>
    <dbReference type="NCBI Taxonomy" id="45130"/>
    <lineage>
        <taxon>Eukaryota</taxon>
        <taxon>Fungi</taxon>
        <taxon>Dikarya</taxon>
        <taxon>Ascomycota</taxon>
        <taxon>Pezizomycotina</taxon>
        <taxon>Dothideomycetes</taxon>
        <taxon>Pleosporomycetidae</taxon>
        <taxon>Pleosporales</taxon>
        <taxon>Pleosporineae</taxon>
        <taxon>Pleosporaceae</taxon>
        <taxon>Bipolaris</taxon>
    </lineage>
</organism>